<dbReference type="EMBL" id="CP017141">
    <property type="protein sequence ID" value="AOM78057.1"/>
    <property type="molecule type" value="Genomic_DNA"/>
</dbReference>
<evidence type="ECO:0000313" key="5">
    <source>
        <dbReference type="Proteomes" id="UP000094313"/>
    </source>
</evidence>
<gene>
    <name evidence="4" type="ORF">BFS30_13235</name>
</gene>
<evidence type="ECO:0000256" key="1">
    <source>
        <dbReference type="ARBA" id="ARBA00023125"/>
    </source>
</evidence>
<dbReference type="OrthoDB" id="9809878at2"/>
<dbReference type="Proteomes" id="UP000094313">
    <property type="component" value="Chromosome"/>
</dbReference>
<evidence type="ECO:0000313" key="4">
    <source>
        <dbReference type="EMBL" id="AOM78057.1"/>
    </source>
</evidence>
<dbReference type="SUPFAM" id="SSF50249">
    <property type="entry name" value="Nucleic acid-binding proteins"/>
    <property type="match status" value="1"/>
</dbReference>
<dbReference type="Pfam" id="PF00436">
    <property type="entry name" value="SSB"/>
    <property type="match status" value="1"/>
</dbReference>
<keyword evidence="5" id="KW-1185">Reference proteome</keyword>
<sequence length="113" mass="12699">MKNFKNSVYLTGHAGTDPIVVNFSDEKKVARVSLAINDFYKNAAGEAVCQTQWFNLVFWNRKADLALQLIKKGAGLSIEGSLNTQSYTDKKGEQRFTTEIFVNHLEIVERAEA</sequence>
<dbReference type="AlphaFoldDB" id="A0A1D7QHD5"/>
<evidence type="ECO:0000256" key="2">
    <source>
        <dbReference type="PIRNR" id="PIRNR002070"/>
    </source>
</evidence>
<dbReference type="InterPro" id="IPR011344">
    <property type="entry name" value="ssDNA-bd"/>
</dbReference>
<dbReference type="PANTHER" id="PTHR10302">
    <property type="entry name" value="SINGLE-STRANDED DNA-BINDING PROTEIN"/>
    <property type="match status" value="1"/>
</dbReference>
<dbReference type="InterPro" id="IPR012340">
    <property type="entry name" value="NA-bd_OB-fold"/>
</dbReference>
<reference evidence="4 5" key="1">
    <citation type="submission" date="2016-08" db="EMBL/GenBank/DDBJ databases">
        <authorList>
            <person name="Seilhamer J.J."/>
        </authorList>
    </citation>
    <scope>NUCLEOTIDE SEQUENCE [LARGE SCALE GENOMIC DNA]</scope>
    <source>
        <strain evidence="4 5">DX4</strain>
    </source>
</reference>
<protein>
    <recommendedName>
        <fullName evidence="2 3">Single-stranded DNA-binding protein</fullName>
    </recommendedName>
</protein>
<dbReference type="NCBIfam" id="TIGR00621">
    <property type="entry name" value="ssb"/>
    <property type="match status" value="1"/>
</dbReference>
<organism evidence="4 5">
    <name type="scientific">Pedobacter steynii</name>
    <dbReference type="NCBI Taxonomy" id="430522"/>
    <lineage>
        <taxon>Bacteria</taxon>
        <taxon>Pseudomonadati</taxon>
        <taxon>Bacteroidota</taxon>
        <taxon>Sphingobacteriia</taxon>
        <taxon>Sphingobacteriales</taxon>
        <taxon>Sphingobacteriaceae</taxon>
        <taxon>Pedobacter</taxon>
    </lineage>
</organism>
<proteinExistence type="predicted"/>
<dbReference type="RefSeq" id="WP_069379731.1">
    <property type="nucleotide sequence ID" value="NZ_CP017141.1"/>
</dbReference>
<dbReference type="PIRSF" id="PIRSF002070">
    <property type="entry name" value="SSB"/>
    <property type="match status" value="1"/>
</dbReference>
<dbReference type="Gene3D" id="2.40.50.140">
    <property type="entry name" value="Nucleic acid-binding proteins"/>
    <property type="match status" value="1"/>
</dbReference>
<name>A0A1D7QHD5_9SPHI</name>
<keyword evidence="1 2" id="KW-0238">DNA-binding</keyword>
<dbReference type="PANTHER" id="PTHR10302:SF27">
    <property type="entry name" value="SINGLE-STRANDED DNA-BINDING PROTEIN"/>
    <property type="match status" value="1"/>
</dbReference>
<dbReference type="KEGG" id="psty:BFS30_13235"/>
<dbReference type="PROSITE" id="PS50935">
    <property type="entry name" value="SSB"/>
    <property type="match status" value="1"/>
</dbReference>
<dbReference type="GO" id="GO:0009295">
    <property type="term" value="C:nucleoid"/>
    <property type="evidence" value="ECO:0007669"/>
    <property type="project" value="TreeGrafter"/>
</dbReference>
<evidence type="ECO:0000256" key="3">
    <source>
        <dbReference type="RuleBase" id="RU000524"/>
    </source>
</evidence>
<dbReference type="GO" id="GO:0003697">
    <property type="term" value="F:single-stranded DNA binding"/>
    <property type="evidence" value="ECO:0007669"/>
    <property type="project" value="InterPro"/>
</dbReference>
<dbReference type="CDD" id="cd04496">
    <property type="entry name" value="SSB_OBF"/>
    <property type="match status" value="1"/>
</dbReference>
<accession>A0A1D7QHD5</accession>
<dbReference type="InterPro" id="IPR000424">
    <property type="entry name" value="Primosome_PriB/ssb"/>
</dbReference>
<dbReference type="GO" id="GO:0006260">
    <property type="term" value="P:DNA replication"/>
    <property type="evidence" value="ECO:0007669"/>
    <property type="project" value="InterPro"/>
</dbReference>